<dbReference type="Proteomes" id="UP000265341">
    <property type="component" value="Unassembled WGS sequence"/>
</dbReference>
<sequence>MPSPLLSQAQAPTAELLTLEQIRATLQPLQGRFAGQKVLVLIPDHTRTLPLPQLFRILVEVLDDVGRLDFMVALGTHPPLNEAQLLKLVGLSAEERHTTFRHIGLFNHAWQDPDALATVGVVSQARVKEIAGERWHPTLGGDVQVRLNKAALEADQLLILGPTFPHEVVGFSGGAKYLFPGISGPEMINVTHWLGALATVRGTIGLKDTPVRALIHEAARLVPTPITLVALVVQGSGLAGVFVGDPISAWSAAADLSSTRHIVWVDKPFQRILSCAPPMYDELWTAGKAMYKLDPALADGGELIIYAPHLDTVSLVHGKYIYEIGYHTVPYFLNQWERFKHVPLGVLAHSTHVRGSGTWVNGQEHPRVRVTLASRIGPEDCAQLNLGYLDPDTLNPEDFANREDEGILLVRKAGETLYRVKEGA</sequence>
<reference evidence="2 3" key="1">
    <citation type="submission" date="2018-08" db="EMBL/GenBank/DDBJ databases">
        <title>Meiothermus roseus NBRC 110900 genome sequencing project.</title>
        <authorList>
            <person name="Da Costa M.S."/>
            <person name="Albuquerque L."/>
            <person name="Raposo P."/>
            <person name="Froufe H.J.C."/>
            <person name="Barroso C.S."/>
            <person name="Egas C."/>
        </authorList>
    </citation>
    <scope>NUCLEOTIDE SEQUENCE [LARGE SCALE GENOMIC DNA]</scope>
    <source>
        <strain evidence="2 3">NBRC 110900</strain>
    </source>
</reference>
<dbReference type="Gene3D" id="3.40.50.11440">
    <property type="match status" value="1"/>
</dbReference>
<dbReference type="InterPro" id="IPR043166">
    <property type="entry name" value="LarA-like_C"/>
</dbReference>
<dbReference type="RefSeq" id="WP_119278644.1">
    <property type="nucleotide sequence ID" value="NZ_QWLA01000049.1"/>
</dbReference>
<name>A0A399EN68_9DEIN</name>
<accession>A0A399EN68</accession>
<evidence type="ECO:0000313" key="3">
    <source>
        <dbReference type="Proteomes" id="UP000265341"/>
    </source>
</evidence>
<dbReference type="EMBL" id="QWLA01000049">
    <property type="protein sequence ID" value="RIH84963.1"/>
    <property type="molecule type" value="Genomic_DNA"/>
</dbReference>
<organism evidence="2 3">
    <name type="scientific">Calidithermus roseus</name>
    <dbReference type="NCBI Taxonomy" id="1644118"/>
    <lineage>
        <taxon>Bacteria</taxon>
        <taxon>Thermotogati</taxon>
        <taxon>Deinococcota</taxon>
        <taxon>Deinococci</taxon>
        <taxon>Thermales</taxon>
        <taxon>Thermaceae</taxon>
        <taxon>Calidithermus</taxon>
    </lineage>
</organism>
<feature type="domain" description="LarA-like N-terminal" evidence="1">
    <location>
        <begin position="34"/>
        <end position="124"/>
    </location>
</feature>
<dbReference type="GO" id="GO:0050043">
    <property type="term" value="F:lactate racemase activity"/>
    <property type="evidence" value="ECO:0007669"/>
    <property type="project" value="InterPro"/>
</dbReference>
<dbReference type="Gene3D" id="3.90.226.30">
    <property type="match status" value="1"/>
</dbReference>
<comment type="caution">
    <text evidence="2">The sequence shown here is derived from an EMBL/GenBank/DDBJ whole genome shotgun (WGS) entry which is preliminary data.</text>
</comment>
<keyword evidence="3" id="KW-1185">Reference proteome</keyword>
<dbReference type="InterPro" id="IPR018657">
    <property type="entry name" value="LarA-like_N"/>
</dbReference>
<dbReference type="InterPro" id="IPR048068">
    <property type="entry name" value="LarA-like"/>
</dbReference>
<protein>
    <recommendedName>
        <fullName evidence="1">LarA-like N-terminal domain-containing protein</fullName>
    </recommendedName>
</protein>
<feature type="domain" description="LarA-like N-terminal" evidence="1">
    <location>
        <begin position="143"/>
        <end position="196"/>
    </location>
</feature>
<proteinExistence type="predicted"/>
<dbReference type="OrthoDB" id="9770545at2"/>
<evidence type="ECO:0000313" key="2">
    <source>
        <dbReference type="EMBL" id="RIH84963.1"/>
    </source>
</evidence>
<gene>
    <name evidence="2" type="ORF">Mrose_02431</name>
</gene>
<evidence type="ECO:0000259" key="1">
    <source>
        <dbReference type="Pfam" id="PF09861"/>
    </source>
</evidence>
<dbReference type="PANTHER" id="PTHR33171:SF17">
    <property type="entry name" value="LARA-LIKE N-TERMINAL DOMAIN-CONTAINING PROTEIN"/>
    <property type="match status" value="1"/>
</dbReference>
<dbReference type="PANTHER" id="PTHR33171">
    <property type="entry name" value="LAR_N DOMAIN-CONTAINING PROTEIN"/>
    <property type="match status" value="1"/>
</dbReference>
<dbReference type="AlphaFoldDB" id="A0A399EN68"/>
<dbReference type="Pfam" id="PF09861">
    <property type="entry name" value="Lar_N"/>
    <property type="match status" value="2"/>
</dbReference>